<evidence type="ECO:0000256" key="11">
    <source>
        <dbReference type="ARBA" id="ARBA00048781"/>
    </source>
</evidence>
<dbReference type="AlphaFoldDB" id="K0T6L6"/>
<dbReference type="OMA" id="ADYWVGI"/>
<evidence type="ECO:0000256" key="6">
    <source>
        <dbReference type="ARBA" id="ARBA00022842"/>
    </source>
</evidence>
<evidence type="ECO:0000259" key="12">
    <source>
        <dbReference type="Pfam" id="PF01931"/>
    </source>
</evidence>
<feature type="domain" description="Non-canonical purine NTP phosphatase/PRRC1" evidence="12">
    <location>
        <begin position="14"/>
        <end position="120"/>
    </location>
</feature>
<dbReference type="PANTHER" id="PTHR34699:SF2">
    <property type="entry name" value="NON-CANONICAL PURINE NTP PHOSPHATASE_PRRC1 DOMAIN-CONTAINING PROTEIN"/>
    <property type="match status" value="1"/>
</dbReference>
<evidence type="ECO:0000313" key="13">
    <source>
        <dbReference type="EMBL" id="EJK74443.1"/>
    </source>
</evidence>
<evidence type="ECO:0000256" key="7">
    <source>
        <dbReference type="ARBA" id="ARBA00023080"/>
    </source>
</evidence>
<evidence type="ECO:0000256" key="5">
    <source>
        <dbReference type="ARBA" id="ARBA00022801"/>
    </source>
</evidence>
<evidence type="ECO:0000256" key="3">
    <source>
        <dbReference type="ARBA" id="ARBA00022723"/>
    </source>
</evidence>
<proteinExistence type="inferred from homology"/>
<evidence type="ECO:0000256" key="4">
    <source>
        <dbReference type="ARBA" id="ARBA00022741"/>
    </source>
</evidence>
<dbReference type="Proteomes" id="UP000266841">
    <property type="component" value="Unassembled WGS sequence"/>
</dbReference>
<keyword evidence="7" id="KW-0546">Nucleotide metabolism</keyword>
<gene>
    <name evidence="13" type="ORF">THAOC_03878</name>
</gene>
<sequence length="216" mass="23612">MSGRNEQEIHVVVGSNNPVKIQAVKVAFEMMFQSASIKISPVNVPSGVSDQPFGDDETKLGARNRAQSAHATANTCDFAVGLEGGLEMEVMQDGSKNLWCMAWMAILGSQSEKCTLGRAADEPSNRTPMKEEDKAAPKWSFSKTSAFRLPPALAHLVLERGLELGHADDEVFKRVNSKQGSGTVGVLTDGVIDRTEYYVHALKLALIPWKRPSMYF</sequence>
<reference evidence="13 14" key="1">
    <citation type="journal article" date="2012" name="Genome Biol.">
        <title>Genome and low-iron response of an oceanic diatom adapted to chronic iron limitation.</title>
        <authorList>
            <person name="Lommer M."/>
            <person name="Specht M."/>
            <person name="Roy A.S."/>
            <person name="Kraemer L."/>
            <person name="Andreson R."/>
            <person name="Gutowska M.A."/>
            <person name="Wolf J."/>
            <person name="Bergner S.V."/>
            <person name="Schilhabel M.B."/>
            <person name="Klostermeier U.C."/>
            <person name="Beiko R.G."/>
            <person name="Rosenstiel P."/>
            <person name="Hippler M."/>
            <person name="Laroche J."/>
        </authorList>
    </citation>
    <scope>NUCLEOTIDE SEQUENCE [LARGE SCALE GENOMIC DNA]</scope>
    <source>
        <strain evidence="13 14">CCMP1005</strain>
    </source>
</reference>
<keyword evidence="8" id="KW-0464">Manganese</keyword>
<keyword evidence="3" id="KW-0479">Metal-binding</keyword>
<dbReference type="eggNOG" id="ENOG502RF55">
    <property type="taxonomic scope" value="Eukaryota"/>
</dbReference>
<comment type="caution">
    <text evidence="13">The sequence shown here is derived from an EMBL/GenBank/DDBJ whole genome shotgun (WGS) entry which is preliminary data.</text>
</comment>
<dbReference type="SUPFAM" id="SSF52972">
    <property type="entry name" value="ITPase-like"/>
    <property type="match status" value="1"/>
</dbReference>
<dbReference type="GO" id="GO:0103023">
    <property type="term" value="F:ITPase activity"/>
    <property type="evidence" value="ECO:0007669"/>
    <property type="project" value="UniProtKB-EC"/>
</dbReference>
<evidence type="ECO:0000256" key="2">
    <source>
        <dbReference type="ARBA" id="ARBA00001946"/>
    </source>
</evidence>
<evidence type="ECO:0000256" key="1">
    <source>
        <dbReference type="ARBA" id="ARBA00001936"/>
    </source>
</evidence>
<evidence type="ECO:0000313" key="14">
    <source>
        <dbReference type="Proteomes" id="UP000266841"/>
    </source>
</evidence>
<dbReference type="EMBL" id="AGNL01003659">
    <property type="protein sequence ID" value="EJK74443.1"/>
    <property type="molecule type" value="Genomic_DNA"/>
</dbReference>
<protein>
    <recommendedName>
        <fullName evidence="9">inosine/xanthosine triphosphatase</fullName>
        <ecNumber evidence="9">3.6.1.73</ecNumber>
    </recommendedName>
</protein>
<evidence type="ECO:0000256" key="8">
    <source>
        <dbReference type="ARBA" id="ARBA00023211"/>
    </source>
</evidence>
<dbReference type="GO" id="GO:0000166">
    <property type="term" value="F:nucleotide binding"/>
    <property type="evidence" value="ECO:0007669"/>
    <property type="project" value="UniProtKB-KW"/>
</dbReference>
<dbReference type="OrthoDB" id="300709at2759"/>
<dbReference type="EC" id="3.6.1.73" evidence="9"/>
<dbReference type="InterPro" id="IPR002786">
    <property type="entry name" value="Non_canon_purine_NTPase"/>
</dbReference>
<comment type="cofactor">
    <cofactor evidence="2">
        <name>Mg(2+)</name>
        <dbReference type="ChEBI" id="CHEBI:18420"/>
    </cofactor>
</comment>
<keyword evidence="4" id="KW-0547">Nucleotide-binding</keyword>
<keyword evidence="5" id="KW-0378">Hydrolase</keyword>
<dbReference type="InterPro" id="IPR029001">
    <property type="entry name" value="ITPase-like_fam"/>
</dbReference>
<keyword evidence="14" id="KW-1185">Reference proteome</keyword>
<dbReference type="Pfam" id="PF01931">
    <property type="entry name" value="NTPase_I-T"/>
    <property type="match status" value="2"/>
</dbReference>
<dbReference type="HAMAP" id="MF_00648">
    <property type="entry name" value="Non_canon_purine_NTPase_YjjX"/>
    <property type="match status" value="1"/>
</dbReference>
<evidence type="ECO:0000256" key="9">
    <source>
        <dbReference type="ARBA" id="ARBA00038901"/>
    </source>
</evidence>
<dbReference type="GO" id="GO:0046872">
    <property type="term" value="F:metal ion binding"/>
    <property type="evidence" value="ECO:0007669"/>
    <property type="project" value="UniProtKB-KW"/>
</dbReference>
<comment type="catalytic activity">
    <reaction evidence="10">
        <text>ITP + H2O = IDP + phosphate + H(+)</text>
        <dbReference type="Rhea" id="RHEA:28330"/>
        <dbReference type="ChEBI" id="CHEBI:15377"/>
        <dbReference type="ChEBI" id="CHEBI:15378"/>
        <dbReference type="ChEBI" id="CHEBI:43474"/>
        <dbReference type="ChEBI" id="CHEBI:58280"/>
        <dbReference type="ChEBI" id="CHEBI:61402"/>
        <dbReference type="EC" id="3.6.1.73"/>
    </reaction>
</comment>
<comment type="catalytic activity">
    <reaction evidence="11">
        <text>XTP + H2O = XDP + phosphate + H(+)</text>
        <dbReference type="Rhea" id="RHEA:28406"/>
        <dbReference type="ChEBI" id="CHEBI:15377"/>
        <dbReference type="ChEBI" id="CHEBI:15378"/>
        <dbReference type="ChEBI" id="CHEBI:43474"/>
        <dbReference type="ChEBI" id="CHEBI:59884"/>
        <dbReference type="ChEBI" id="CHEBI:61314"/>
        <dbReference type="EC" id="3.6.1.73"/>
    </reaction>
</comment>
<dbReference type="Gene3D" id="3.90.950.10">
    <property type="match status" value="1"/>
</dbReference>
<organism evidence="13 14">
    <name type="scientific">Thalassiosira oceanica</name>
    <name type="common">Marine diatom</name>
    <dbReference type="NCBI Taxonomy" id="159749"/>
    <lineage>
        <taxon>Eukaryota</taxon>
        <taxon>Sar</taxon>
        <taxon>Stramenopiles</taxon>
        <taxon>Ochrophyta</taxon>
        <taxon>Bacillariophyta</taxon>
        <taxon>Coscinodiscophyceae</taxon>
        <taxon>Thalassiosirophycidae</taxon>
        <taxon>Thalassiosirales</taxon>
        <taxon>Thalassiosiraceae</taxon>
        <taxon>Thalassiosira</taxon>
    </lineage>
</organism>
<dbReference type="PANTHER" id="PTHR34699">
    <property type="match status" value="1"/>
</dbReference>
<accession>K0T6L6</accession>
<feature type="domain" description="Non-canonical purine NTP phosphatase/PRRC1" evidence="12">
    <location>
        <begin position="138"/>
        <end position="209"/>
    </location>
</feature>
<dbReference type="InterPro" id="IPR026533">
    <property type="entry name" value="NTPase/PRRC1"/>
</dbReference>
<dbReference type="GO" id="GO:0006772">
    <property type="term" value="P:thiamine metabolic process"/>
    <property type="evidence" value="ECO:0007669"/>
    <property type="project" value="TreeGrafter"/>
</dbReference>
<comment type="cofactor">
    <cofactor evidence="1">
        <name>Mn(2+)</name>
        <dbReference type="ChEBI" id="CHEBI:29035"/>
    </cofactor>
</comment>
<dbReference type="InterPro" id="IPR050299">
    <property type="entry name" value="YjjX_NTPase"/>
</dbReference>
<evidence type="ECO:0000256" key="10">
    <source>
        <dbReference type="ARBA" id="ARBA00048174"/>
    </source>
</evidence>
<name>K0T6L6_THAOC</name>
<dbReference type="GO" id="GO:0009117">
    <property type="term" value="P:nucleotide metabolic process"/>
    <property type="evidence" value="ECO:0007669"/>
    <property type="project" value="UniProtKB-KW"/>
</dbReference>
<keyword evidence="6" id="KW-0460">Magnesium</keyword>